<dbReference type="EMBL" id="FNHI01000030">
    <property type="protein sequence ID" value="SDN59333.1"/>
    <property type="molecule type" value="Genomic_DNA"/>
</dbReference>
<evidence type="ECO:0000313" key="2">
    <source>
        <dbReference type="Proteomes" id="UP000199063"/>
    </source>
</evidence>
<organism evidence="1 2">
    <name type="scientific">Streptomyces wuyuanensis</name>
    <dbReference type="NCBI Taxonomy" id="1196353"/>
    <lineage>
        <taxon>Bacteria</taxon>
        <taxon>Bacillati</taxon>
        <taxon>Actinomycetota</taxon>
        <taxon>Actinomycetes</taxon>
        <taxon>Kitasatosporales</taxon>
        <taxon>Streptomycetaceae</taxon>
        <taxon>Streptomyces</taxon>
    </lineage>
</organism>
<dbReference type="STRING" id="1196353.SAMN05444921_130106"/>
<gene>
    <name evidence="1" type="ORF">SAMN05444921_130106</name>
</gene>
<dbReference type="GeneID" id="40833895"/>
<keyword evidence="2" id="KW-1185">Reference proteome</keyword>
<sequence>MPTGLTKGAGWEIGVSRTLPLPHTAVWDFLTGDEGVGLWLGPGAHLPEERGRPYETADGIRGELRSRRPGDRVRLTYDGTTVQAAVTAAGPGKSVLRFHQERLSSAAEREERRVYWRAVMERVTKALLPDGS</sequence>
<evidence type="ECO:0000313" key="1">
    <source>
        <dbReference type="EMBL" id="SDN59333.1"/>
    </source>
</evidence>
<dbReference type="AlphaFoldDB" id="A0A1H0CNC0"/>
<evidence type="ECO:0008006" key="3">
    <source>
        <dbReference type="Google" id="ProtNLM"/>
    </source>
</evidence>
<dbReference type="Proteomes" id="UP000199063">
    <property type="component" value="Unassembled WGS sequence"/>
</dbReference>
<proteinExistence type="predicted"/>
<reference evidence="2" key="1">
    <citation type="submission" date="2016-10" db="EMBL/GenBank/DDBJ databases">
        <authorList>
            <person name="Varghese N."/>
            <person name="Submissions S."/>
        </authorList>
    </citation>
    <scope>NUCLEOTIDE SEQUENCE [LARGE SCALE GENOMIC DNA]</scope>
    <source>
        <strain evidence="2">CGMCC 4.7042</strain>
    </source>
</reference>
<dbReference type="RefSeq" id="WP_093661681.1">
    <property type="nucleotide sequence ID" value="NZ_FNHI01000030.1"/>
</dbReference>
<dbReference type="Gene3D" id="3.30.530.20">
    <property type="match status" value="1"/>
</dbReference>
<dbReference type="InterPro" id="IPR023393">
    <property type="entry name" value="START-like_dom_sf"/>
</dbReference>
<protein>
    <recommendedName>
        <fullName evidence="3">Activator of Hsp90 ATPase homolog 1-like protein</fullName>
    </recommendedName>
</protein>
<dbReference type="OrthoDB" id="4549061at2"/>
<dbReference type="SUPFAM" id="SSF55961">
    <property type="entry name" value="Bet v1-like"/>
    <property type="match status" value="1"/>
</dbReference>
<accession>A0A1H0CNC0</accession>
<name>A0A1H0CNC0_9ACTN</name>